<dbReference type="Pfam" id="PF17963">
    <property type="entry name" value="Big_9"/>
    <property type="match status" value="2"/>
</dbReference>
<dbReference type="PROSITE" id="PS00018">
    <property type="entry name" value="EF_HAND_1"/>
    <property type="match status" value="1"/>
</dbReference>
<feature type="signal peptide" evidence="1">
    <location>
        <begin position="1"/>
        <end position="20"/>
    </location>
</feature>
<dbReference type="Gene3D" id="2.60.40.10">
    <property type="entry name" value="Immunoglobulins"/>
    <property type="match status" value="1"/>
</dbReference>
<protein>
    <recommendedName>
        <fullName evidence="4">Staphylococcus aureus surface protein A</fullName>
    </recommendedName>
</protein>
<gene>
    <name evidence="2" type="ORF">STSP2_00853</name>
</gene>
<dbReference type="KEGG" id="alus:STSP2_00853"/>
<dbReference type="InterPro" id="IPR013783">
    <property type="entry name" value="Ig-like_fold"/>
</dbReference>
<dbReference type="GO" id="GO:0016020">
    <property type="term" value="C:membrane"/>
    <property type="evidence" value="ECO:0007669"/>
    <property type="project" value="InterPro"/>
</dbReference>
<dbReference type="InterPro" id="IPR018247">
    <property type="entry name" value="EF_Hand_1_Ca_BS"/>
</dbReference>
<accession>A0A1U9NIQ5</accession>
<dbReference type="RefSeq" id="WP_169852974.1">
    <property type="nucleotide sequence ID" value="NZ_CP019791.1"/>
</dbReference>
<dbReference type="AlphaFoldDB" id="A0A1U9NIQ5"/>
<organism evidence="2 3">
    <name type="scientific">Anaerohalosphaera lusitana</name>
    <dbReference type="NCBI Taxonomy" id="1936003"/>
    <lineage>
        <taxon>Bacteria</taxon>
        <taxon>Pseudomonadati</taxon>
        <taxon>Planctomycetota</taxon>
        <taxon>Phycisphaerae</taxon>
        <taxon>Sedimentisphaerales</taxon>
        <taxon>Anaerohalosphaeraceae</taxon>
        <taxon>Anaerohalosphaera</taxon>
    </lineage>
</organism>
<dbReference type="Gene3D" id="2.60.120.200">
    <property type="match status" value="1"/>
</dbReference>
<dbReference type="InterPro" id="IPR015919">
    <property type="entry name" value="Cadherin-like_sf"/>
</dbReference>
<dbReference type="SUPFAM" id="SSF49313">
    <property type="entry name" value="Cadherin-like"/>
    <property type="match status" value="1"/>
</dbReference>
<dbReference type="InterPro" id="IPR013320">
    <property type="entry name" value="ConA-like_dom_sf"/>
</dbReference>
<keyword evidence="1" id="KW-0732">Signal</keyword>
<evidence type="ECO:0000313" key="3">
    <source>
        <dbReference type="Proteomes" id="UP000189674"/>
    </source>
</evidence>
<dbReference type="Proteomes" id="UP000189674">
    <property type="component" value="Chromosome"/>
</dbReference>
<evidence type="ECO:0000256" key="1">
    <source>
        <dbReference type="SAM" id="SignalP"/>
    </source>
</evidence>
<evidence type="ECO:0008006" key="4">
    <source>
        <dbReference type="Google" id="ProtNLM"/>
    </source>
</evidence>
<sequence precursor="true">MKKVLLCVVLVCLVSSLSFAVLPDNLSIDVADVDGDGDSDVLVLTKRSLRADDYKVFTWDPATGYTQVSAPEVRTYRGYVQDDPDIRVNASIEPGGILQANLTVGRNAIKRIENVSVDVSGPEGTADPGSGNVVVSRTVDRVSPTPRGYVIPKYTMRQMHVGMDIANDYYEASNNSVAQAIARAEQRVNDADHFYARDMGMAWEIQECVVRVGGDPDNWKTWWWSGTSAYINTKVKFKAPGGGGSSGVVFDASNLNHQHSCTVGSMAQYAKSLGHEVAHGYGAGHYSSISDTMGGSRSCLGTGTVQRMIDHSNVAQEAAAPAIVYSEDLVPYAMEDGAVTVKDQPVEVDLLENDYDGNGDDISLECVDAVTSSGGSVEVVEDGVIRYTPAEGFVGSDEFSYHVSDSGGLTNRTGYVQIYVRPAGVATHILLDETDGYVAHDVGPFAAHGSLTGGLSFADSTGGVIGNALESFASGSSGARADFAGTGDPMDGDLSVSLWAKYTQVPTANGVLACKGGAVIPGRFNNPRGGWFIGHTASGFKFAGNMQRDLWQNGEKFDRTSSSGIATDKWYHLAMVIDRDSGTIRAWVNDREVTGSEWGADVPDGIIDCRWPLVLFDAQSQQTQGTDTPVIIDDVRIYHEALSGADVTALYNSADDDIPAGSPDPANLSNSFTGDRLSWIGGRPSGYIFDVYLGDSEAAVEGADASSPEYLGWTTYNYWNVDLEPGREYFWRVDERNAGAMVTGRVWRFRTKELGASYSLDFGTSSSAVEEGFSRVLFGDPTYVNWGRFELTSSTGSAGTSTNGGNGDLLHDYVKASGGGVSLTLTFSGVMTGDYTLKFYQWLQDIYAVPEEAWLQEQGSSTHLLDFARDGKSTTPRTGNVHLEASKTYEFVILEKNNRNAAYIAGFELIKANEPPAFASDPLAKSAAGEGITYAGQLSNDVTDPDISDVTVFRKVSGPGWLNISEDGEMSGVPSAGDIGYNSFTVKAADMVGAYDQATLQIEVIDMYTGSLGFADFAGFAVQWLSSGCADYCGGADLNGDGQVNMADLEAMGVGWLVAD</sequence>
<reference evidence="3" key="1">
    <citation type="submission" date="2017-02" db="EMBL/GenBank/DDBJ databases">
        <title>Comparative genomics and description of representatives of a novel lineage of planctomycetes thriving in anoxic sediments.</title>
        <authorList>
            <person name="Spring S."/>
            <person name="Bunk B."/>
            <person name="Sproer C."/>
        </authorList>
    </citation>
    <scope>NUCLEOTIDE SEQUENCE [LARGE SCALE GENOMIC DNA]</scope>
    <source>
        <strain evidence="3">ST-NAGAB-D1</strain>
    </source>
</reference>
<dbReference type="GO" id="GO:0005509">
    <property type="term" value="F:calcium ion binding"/>
    <property type="evidence" value="ECO:0007669"/>
    <property type="project" value="InterPro"/>
</dbReference>
<name>A0A1U9NIQ5_9BACT</name>
<dbReference type="Gene3D" id="2.60.40.2810">
    <property type="match status" value="1"/>
</dbReference>
<keyword evidence="3" id="KW-1185">Reference proteome</keyword>
<feature type="chain" id="PRO_5012640372" description="Staphylococcus aureus surface protein A" evidence="1">
    <location>
        <begin position="21"/>
        <end position="1060"/>
    </location>
</feature>
<dbReference type="STRING" id="1936003.STSP2_00853"/>
<proteinExistence type="predicted"/>
<evidence type="ECO:0000313" key="2">
    <source>
        <dbReference type="EMBL" id="AQT67705.1"/>
    </source>
</evidence>
<dbReference type="EMBL" id="CP019791">
    <property type="protein sequence ID" value="AQT67705.1"/>
    <property type="molecule type" value="Genomic_DNA"/>
</dbReference>
<dbReference type="SUPFAM" id="SSF49899">
    <property type="entry name" value="Concanavalin A-like lectins/glucanases"/>
    <property type="match status" value="1"/>
</dbReference>
<dbReference type="Pfam" id="PF13385">
    <property type="entry name" value="Laminin_G_3"/>
    <property type="match status" value="1"/>
</dbReference>